<keyword evidence="1" id="KW-0732">Signal</keyword>
<proteinExistence type="predicted"/>
<gene>
    <name evidence="2" type="ORF">PGTUg99_004909</name>
</gene>
<evidence type="ECO:0000313" key="3">
    <source>
        <dbReference type="Proteomes" id="UP000325313"/>
    </source>
</evidence>
<feature type="chain" id="PRO_5022847457" evidence="1">
    <location>
        <begin position="20"/>
        <end position="139"/>
    </location>
</feature>
<organism evidence="2 3">
    <name type="scientific">Puccinia graminis f. sp. tritici</name>
    <dbReference type="NCBI Taxonomy" id="56615"/>
    <lineage>
        <taxon>Eukaryota</taxon>
        <taxon>Fungi</taxon>
        <taxon>Dikarya</taxon>
        <taxon>Basidiomycota</taxon>
        <taxon>Pucciniomycotina</taxon>
        <taxon>Pucciniomycetes</taxon>
        <taxon>Pucciniales</taxon>
        <taxon>Pucciniaceae</taxon>
        <taxon>Puccinia</taxon>
    </lineage>
</organism>
<protein>
    <submittedName>
        <fullName evidence="2">Uncharacterized protein</fullName>
    </submittedName>
</protein>
<dbReference type="Proteomes" id="UP000325313">
    <property type="component" value="Unassembled WGS sequence"/>
</dbReference>
<dbReference type="AlphaFoldDB" id="A0A5B0RJC3"/>
<evidence type="ECO:0000313" key="2">
    <source>
        <dbReference type="EMBL" id="KAA1125482.1"/>
    </source>
</evidence>
<evidence type="ECO:0000256" key="1">
    <source>
        <dbReference type="SAM" id="SignalP"/>
    </source>
</evidence>
<name>A0A5B0RJC3_PUCGR</name>
<dbReference type="EMBL" id="VDEP01000177">
    <property type="protein sequence ID" value="KAA1125482.1"/>
    <property type="molecule type" value="Genomic_DNA"/>
</dbReference>
<reference evidence="2 3" key="1">
    <citation type="submission" date="2019-05" db="EMBL/GenBank/DDBJ databases">
        <title>Emergence of the Ug99 lineage of the wheat stem rust pathogen through somatic hybridization.</title>
        <authorList>
            <person name="Li F."/>
            <person name="Upadhyaya N.M."/>
            <person name="Sperschneider J."/>
            <person name="Matny O."/>
            <person name="Nguyen-Phuc H."/>
            <person name="Mago R."/>
            <person name="Raley C."/>
            <person name="Miller M.E."/>
            <person name="Silverstein K.A.T."/>
            <person name="Henningsen E."/>
            <person name="Hirsch C.D."/>
            <person name="Visser B."/>
            <person name="Pretorius Z.A."/>
            <person name="Steffenson B.J."/>
            <person name="Schwessinger B."/>
            <person name="Dodds P.N."/>
            <person name="Figueroa M."/>
        </authorList>
    </citation>
    <scope>NUCLEOTIDE SEQUENCE [LARGE SCALE GENOMIC DNA]</scope>
    <source>
        <strain evidence="2 3">Ug99</strain>
    </source>
</reference>
<sequence>MWIGLCTIPLLLLGTGVKAANSPDPMDLCLQKSSYEQCLPQIAPNCKGIKEEDFKKCCINGNPQKGCGTPSLLGGCASVPLEYAKCIDAHEPGCKDVKLEDYDRCCKGPPGKAFFFSPHLRGKLINYLYPGHKYKDKSC</sequence>
<accession>A0A5B0RJC3</accession>
<comment type="caution">
    <text evidence="2">The sequence shown here is derived from an EMBL/GenBank/DDBJ whole genome shotgun (WGS) entry which is preliminary data.</text>
</comment>
<feature type="signal peptide" evidence="1">
    <location>
        <begin position="1"/>
        <end position="19"/>
    </location>
</feature>